<sequence length="68" mass="7509">MSTRAKELKIDIQTMTITVPVGKEPAMILVDLKQGKAKIVPLVPHGETVVKSSQGKISKVDYRESELF</sequence>
<proteinExistence type="predicted"/>
<dbReference type="EMBL" id="JAPYYP010000006">
    <property type="protein sequence ID" value="MDA5108110.1"/>
    <property type="molecule type" value="Genomic_DNA"/>
</dbReference>
<organism evidence="1 2">
    <name type="scientific">Brevibacillus thermoruber</name>
    <dbReference type="NCBI Taxonomy" id="33942"/>
    <lineage>
        <taxon>Bacteria</taxon>
        <taxon>Bacillati</taxon>
        <taxon>Bacillota</taxon>
        <taxon>Bacilli</taxon>
        <taxon>Bacillales</taxon>
        <taxon>Paenibacillaceae</taxon>
        <taxon>Brevibacillus</taxon>
    </lineage>
</organism>
<protein>
    <submittedName>
        <fullName evidence="1">Uncharacterized protein</fullName>
    </submittedName>
</protein>
<dbReference type="InterPro" id="IPR035530">
    <property type="entry name" value="PBSX_XtrA"/>
</dbReference>
<keyword evidence="2" id="KW-1185">Reference proteome</keyword>
<gene>
    <name evidence="1" type="ORF">O3V59_07045</name>
</gene>
<evidence type="ECO:0000313" key="2">
    <source>
        <dbReference type="Proteomes" id="UP001151071"/>
    </source>
</evidence>
<evidence type="ECO:0000313" key="1">
    <source>
        <dbReference type="EMBL" id="MDA5108110.1"/>
    </source>
</evidence>
<dbReference type="Proteomes" id="UP001151071">
    <property type="component" value="Unassembled WGS sequence"/>
</dbReference>
<accession>A0A9X3Z2Z7</accession>
<reference evidence="1" key="1">
    <citation type="submission" date="2022-12" db="EMBL/GenBank/DDBJ databases">
        <title>Draft genome sequence of the thermophilic strain Brevibacillus thermoruber HT42, isolated from Los Humeros, Puebla, Mexico, with biotechnological potential.</title>
        <authorList>
            <person name="Lara Sanchez J."/>
            <person name="Solis Palacios R."/>
            <person name="Bustos Baena A.S."/>
            <person name="Ruz Baez A.E."/>
            <person name="Espinosa Luna G."/>
            <person name="Oliart Ros R.M."/>
        </authorList>
    </citation>
    <scope>NUCLEOTIDE SEQUENCE</scope>
    <source>
        <strain evidence="1">HT42</strain>
    </source>
</reference>
<dbReference type="AlphaFoldDB" id="A0A9X3Z2Z7"/>
<dbReference type="Pfam" id="PF17356">
    <property type="entry name" value="PBSX_XtrA"/>
    <property type="match status" value="1"/>
</dbReference>
<name>A0A9X3Z2Z7_9BACL</name>
<dbReference type="RefSeq" id="WP_271139791.1">
    <property type="nucleotide sequence ID" value="NZ_JAPYYP010000006.1"/>
</dbReference>
<comment type="caution">
    <text evidence="1">The sequence shown here is derived from an EMBL/GenBank/DDBJ whole genome shotgun (WGS) entry which is preliminary data.</text>
</comment>